<dbReference type="InterPro" id="IPR035371">
    <property type="entry name" value="Nrap_D6"/>
</dbReference>
<feature type="domain" description="Nrap protein" evidence="7">
    <location>
        <begin position="219"/>
        <end position="365"/>
    </location>
</feature>
<dbReference type="InterPro" id="IPR035370">
    <property type="entry name" value="Nrap_D5"/>
</dbReference>
<dbReference type="InterPro" id="IPR005554">
    <property type="entry name" value="NOL6/Upt22"/>
</dbReference>
<feature type="compositionally biased region" description="Polar residues" evidence="6">
    <location>
        <begin position="85"/>
        <end position="103"/>
    </location>
</feature>
<dbReference type="InterPro" id="IPR035368">
    <property type="entry name" value="Nrap_D3"/>
</dbReference>
<evidence type="ECO:0000259" key="9">
    <source>
        <dbReference type="Pfam" id="PF17404"/>
    </source>
</evidence>
<gene>
    <name evidence="13" type="ORF">LODBEIA_P05230</name>
</gene>
<comment type="similarity">
    <text evidence="2 5">Belongs to the NRAP family.</text>
</comment>
<dbReference type="Pfam" id="PF17403">
    <property type="entry name" value="Nrap_D2"/>
    <property type="match status" value="1"/>
</dbReference>
<protein>
    <recommendedName>
        <fullName evidence="5">U3 small nucleolar RNA-associated protein 22</fullName>
    </recommendedName>
</protein>
<feature type="domain" description="Nrap protein" evidence="12">
    <location>
        <begin position="1060"/>
        <end position="1194"/>
    </location>
</feature>
<sequence length="1199" mass="135457">MGKRKSESLVETASNESNSSEEFTAFSDREEVPNDRSANGYKGKRLLEEEEEEQEEQHHGMSEDDDDDDDDEDVGDEVNGEKKQNSSTLSSQPPTKKQKRQLTAQDIQVAREAAELFKSNIFKLQIDELMKEVKVKKHHEDKMEKVLHRLHDLIKQIPPVEGLSLQDAEHLFSHKRIAIPFPDPKPTNVKYSFAYKLPEEVSLVGSYGLRTGINQGSSIEVALTMPRDIFQPKDYLNYRALYKRAFYLAYLAEHLLPLTKKNNLPVKLTYHYLNDDVLNPVLRIESIQTENADDLTFFKTKYTINLIASFPFGIFDYKKLLPDKNCIRVQSDAQELPATPLYNSSIITQSSYDFYLKYLYMAKKSTAAFKEACVLGRLWLQQRGFSSSLSKGGFGHFEFAILVSALLNGGGVNGNKILLAGFSSYQMFKGTIQYLASTDLNKGYLSFSSQVGGESAPPAGKYKADGFNVPTIFDKNTKLNVLWKMTTSSYQALQSKAVQTLALLNDVVRDRFDPILLQNSKFEPINYDLVLTLTIPEEVHDLFGAIEKIKLITFDNFIKRKIYSIVERALGARASLIVVENEKPVFSFAISKRKPVQSSDSYFIGLQLNPEEADKLVTRGPDNEDKEAGSKFRSFWGQKASLRRFKDGTIQHCVVWSITAREPLAVPIIKYALDLHLSPEMSQYICTECGEFEQRLPVPLLPTAANQVTNSLTSFTNLKTSFDNLSKKLVYMKLPLTVKSVLPASVALRYSSALQPVPFAVSSPDYWNDCIIQFEVSTRWPDEISALEKVKSAFLLKIHEAMKNSGYTTFLTKSHCVPFNQDTCALNILTPEGYGFRLRVLTERDEILYLRAVSNADKQKALVQDIYLSFVRQYQGSVKHTRTVSQLAQHFQYYTPVVRLFKLWLDSQLLLCHFSEELVELLVLKSFVDPAPYDIPHSVENGFLQTLCFLANWNWKEVPLILDLVKSTADEDAKLSDKLSIQAYRVIEDNFNKLRQSDPSGIKTQFFIGTKDDPSGILWSSNLTLPIATRLTGLSRVAVSLLKAQGINHSNMELLFTPALQDYDFTIRTRAQDLTTSSGVLPPNSFKNLVQPLTSYPSDIESKYDLVQAYVADLNEKFGNCIIFSVKKFTSLCPKNENVIGGLFVPASLTKRKFRVNSGLNVQPAESENDDEVVLNKGAVFDEIKLMGGELVTELDIRK</sequence>
<comment type="subcellular location">
    <subcellularLocation>
        <location evidence="1 5">Nucleus</location>
        <location evidence="1 5">Nucleolus</location>
    </subcellularLocation>
</comment>
<dbReference type="Pfam" id="PF03813">
    <property type="entry name" value="Nrap"/>
    <property type="match status" value="1"/>
</dbReference>
<evidence type="ECO:0000256" key="3">
    <source>
        <dbReference type="ARBA" id="ARBA00022884"/>
    </source>
</evidence>
<dbReference type="Proteomes" id="UP001497383">
    <property type="component" value="Chromosome 1"/>
</dbReference>
<keyword evidence="5" id="KW-0690">Ribosome biogenesis</keyword>
<proteinExistence type="inferred from homology"/>
<dbReference type="InterPro" id="IPR035369">
    <property type="entry name" value="Nrap_D4"/>
</dbReference>
<feature type="domain" description="Nrap protein" evidence="8">
    <location>
        <begin position="368"/>
        <end position="518"/>
    </location>
</feature>
<feature type="domain" description="Nrap protein" evidence="11">
    <location>
        <begin position="891"/>
        <end position="1058"/>
    </location>
</feature>
<dbReference type="RefSeq" id="XP_066827461.1">
    <property type="nucleotide sequence ID" value="XM_066975539.1"/>
</dbReference>
<name>A0ABP0ZDN7_9ASCO</name>
<dbReference type="GeneID" id="92205719"/>
<evidence type="ECO:0000259" key="12">
    <source>
        <dbReference type="Pfam" id="PF17407"/>
    </source>
</evidence>
<feature type="region of interest" description="Disordered" evidence="6">
    <location>
        <begin position="1"/>
        <end position="103"/>
    </location>
</feature>
<dbReference type="Pfam" id="PF17406">
    <property type="entry name" value="Nrap_D5"/>
    <property type="match status" value="1"/>
</dbReference>
<feature type="domain" description="Nrap protein" evidence="9">
    <location>
        <begin position="525"/>
        <end position="678"/>
    </location>
</feature>
<dbReference type="Pfam" id="PF17405">
    <property type="entry name" value="Nrap_D4"/>
    <property type="match status" value="1"/>
</dbReference>
<evidence type="ECO:0000256" key="6">
    <source>
        <dbReference type="SAM" id="MobiDB-lite"/>
    </source>
</evidence>
<dbReference type="Pfam" id="PF17404">
    <property type="entry name" value="Nrap_D3"/>
    <property type="match status" value="1"/>
</dbReference>
<dbReference type="EMBL" id="OZ022405">
    <property type="protein sequence ID" value="CAK9435885.1"/>
    <property type="molecule type" value="Genomic_DNA"/>
</dbReference>
<evidence type="ECO:0000256" key="1">
    <source>
        <dbReference type="ARBA" id="ARBA00004604"/>
    </source>
</evidence>
<dbReference type="PANTHER" id="PTHR17972:SF0">
    <property type="entry name" value="NUCLEOLAR PROTEIN 6"/>
    <property type="match status" value="1"/>
</dbReference>
<keyword evidence="3 5" id="KW-0694">RNA-binding</keyword>
<dbReference type="Pfam" id="PF17407">
    <property type="entry name" value="Nrap_D6"/>
    <property type="match status" value="1"/>
</dbReference>
<evidence type="ECO:0000259" key="7">
    <source>
        <dbReference type="Pfam" id="PF03813"/>
    </source>
</evidence>
<evidence type="ECO:0000259" key="11">
    <source>
        <dbReference type="Pfam" id="PF17406"/>
    </source>
</evidence>
<organism evidence="13 14">
    <name type="scientific">Lodderomyces beijingensis</name>
    <dbReference type="NCBI Taxonomy" id="1775926"/>
    <lineage>
        <taxon>Eukaryota</taxon>
        <taxon>Fungi</taxon>
        <taxon>Dikarya</taxon>
        <taxon>Ascomycota</taxon>
        <taxon>Saccharomycotina</taxon>
        <taxon>Pichiomycetes</taxon>
        <taxon>Debaryomycetaceae</taxon>
        <taxon>Candida/Lodderomyces clade</taxon>
        <taxon>Lodderomyces</taxon>
    </lineage>
</organism>
<evidence type="ECO:0000313" key="14">
    <source>
        <dbReference type="Proteomes" id="UP001497383"/>
    </source>
</evidence>
<keyword evidence="4 5" id="KW-0539">Nucleus</keyword>
<evidence type="ECO:0000313" key="13">
    <source>
        <dbReference type="EMBL" id="CAK9435885.1"/>
    </source>
</evidence>
<keyword evidence="5" id="KW-0698">rRNA processing</keyword>
<dbReference type="Gene3D" id="3.30.70.3030">
    <property type="match status" value="1"/>
</dbReference>
<dbReference type="Gene3D" id="3.30.70.3020">
    <property type="match status" value="1"/>
</dbReference>
<evidence type="ECO:0000259" key="10">
    <source>
        <dbReference type="Pfam" id="PF17405"/>
    </source>
</evidence>
<feature type="compositionally biased region" description="Low complexity" evidence="6">
    <location>
        <begin position="11"/>
        <end position="26"/>
    </location>
</feature>
<dbReference type="PANTHER" id="PTHR17972">
    <property type="entry name" value="NUCLEOLAR RNA-ASSOCIATED PROTEIN"/>
    <property type="match status" value="1"/>
</dbReference>
<evidence type="ECO:0000256" key="5">
    <source>
        <dbReference type="RuleBase" id="RU364032"/>
    </source>
</evidence>
<feature type="domain" description="Nrap protein" evidence="10">
    <location>
        <begin position="692"/>
        <end position="889"/>
    </location>
</feature>
<dbReference type="InterPro" id="IPR035082">
    <property type="entry name" value="Nrap_D1"/>
</dbReference>
<reference evidence="13 14" key="1">
    <citation type="submission" date="2024-03" db="EMBL/GenBank/DDBJ databases">
        <authorList>
            <person name="Brejova B."/>
        </authorList>
    </citation>
    <scope>NUCLEOTIDE SEQUENCE [LARGE SCALE GENOMIC DNA]</scope>
    <source>
        <strain evidence="13 14">CBS 14171</strain>
    </source>
</reference>
<dbReference type="InterPro" id="IPR035367">
    <property type="entry name" value="Nrap_D2"/>
</dbReference>
<dbReference type="Gene3D" id="1.10.1410.10">
    <property type="match status" value="2"/>
</dbReference>
<evidence type="ECO:0000259" key="8">
    <source>
        <dbReference type="Pfam" id="PF17403"/>
    </source>
</evidence>
<accession>A0ABP0ZDN7</accession>
<keyword evidence="5" id="KW-0687">Ribonucleoprotein</keyword>
<evidence type="ECO:0000256" key="2">
    <source>
        <dbReference type="ARBA" id="ARBA00006674"/>
    </source>
</evidence>
<evidence type="ECO:0000256" key="4">
    <source>
        <dbReference type="ARBA" id="ARBA00023242"/>
    </source>
</evidence>
<feature type="compositionally biased region" description="Acidic residues" evidence="6">
    <location>
        <begin position="63"/>
        <end position="78"/>
    </location>
</feature>
<keyword evidence="14" id="KW-1185">Reference proteome</keyword>